<sequence>MGVARVGRGSFRWSRGTVAELFSGRNNSLGLLRLLLSVSVLVSHSLILGFGYKEPLARFSQGQTTLGTVAVFGFFVLSGILVTRSGSRLTIGRFIWHRALRLLPGLWACLLVTALLVAPFLFWRQHSNLTGFWDHPHGPLHYLHRNWGAGSREYPISGVMETAKAHGLAYNTSFNGALWSLKLEIFCYLGVAVLVLTGSVLRSRRVVVAVALVLGWLVVADALKHPIRDGAPHAPHGGNLNLPLLGGLSMNWLVYLGLAFAIGALFELYKEHVPVSDPLAALAALVMLVSLHYGAFYALGVPAFAYLLLWLAIRLPRPFQRVGRKHDYSYGIYIYGFVVEQSLAALGGARWGFAAYLGLASAGTLVAAMLSWHLVEHPALGLKDLRSKRQTPSIPAQATAERETNTGVLTGADR</sequence>
<name>A0ABW8CGJ3_9ACTN</name>
<dbReference type="GO" id="GO:0016746">
    <property type="term" value="F:acyltransferase activity"/>
    <property type="evidence" value="ECO:0007669"/>
    <property type="project" value="UniProtKB-KW"/>
</dbReference>
<organism evidence="4 5">
    <name type="scientific">Streptomyces fildesensis</name>
    <dbReference type="NCBI Taxonomy" id="375757"/>
    <lineage>
        <taxon>Bacteria</taxon>
        <taxon>Bacillati</taxon>
        <taxon>Actinomycetota</taxon>
        <taxon>Actinomycetes</taxon>
        <taxon>Kitasatosporales</taxon>
        <taxon>Streptomycetaceae</taxon>
        <taxon>Streptomyces</taxon>
    </lineage>
</organism>
<feature type="transmembrane region" description="Helical" evidence="2">
    <location>
        <begin position="102"/>
        <end position="123"/>
    </location>
</feature>
<evidence type="ECO:0000313" key="5">
    <source>
        <dbReference type="Proteomes" id="UP001614394"/>
    </source>
</evidence>
<dbReference type="Proteomes" id="UP001614394">
    <property type="component" value="Unassembled WGS sequence"/>
</dbReference>
<keyword evidence="2" id="KW-0812">Transmembrane</keyword>
<dbReference type="EC" id="2.3.-.-" evidence="4"/>
<feature type="transmembrane region" description="Helical" evidence="2">
    <location>
        <begin position="183"/>
        <end position="200"/>
    </location>
</feature>
<proteinExistence type="predicted"/>
<feature type="transmembrane region" description="Helical" evidence="2">
    <location>
        <begin position="31"/>
        <end position="52"/>
    </location>
</feature>
<dbReference type="RefSeq" id="WP_399656381.1">
    <property type="nucleotide sequence ID" value="NZ_JBITYG010000013.1"/>
</dbReference>
<evidence type="ECO:0000259" key="3">
    <source>
        <dbReference type="Pfam" id="PF01757"/>
    </source>
</evidence>
<comment type="caution">
    <text evidence="4">The sequence shown here is derived from an EMBL/GenBank/DDBJ whole genome shotgun (WGS) entry which is preliminary data.</text>
</comment>
<feature type="transmembrane region" description="Helical" evidence="2">
    <location>
        <begin position="353"/>
        <end position="375"/>
    </location>
</feature>
<keyword evidence="2" id="KW-1133">Transmembrane helix</keyword>
<feature type="transmembrane region" description="Helical" evidence="2">
    <location>
        <begin position="278"/>
        <end position="309"/>
    </location>
</feature>
<feature type="domain" description="Acyltransferase 3" evidence="3">
    <location>
        <begin position="27"/>
        <end position="371"/>
    </location>
</feature>
<reference evidence="4 5" key="1">
    <citation type="submission" date="2024-10" db="EMBL/GenBank/DDBJ databases">
        <title>The Natural Products Discovery Center: Release of the First 8490 Sequenced Strains for Exploring Actinobacteria Biosynthetic Diversity.</title>
        <authorList>
            <person name="Kalkreuter E."/>
            <person name="Kautsar S.A."/>
            <person name="Yang D."/>
            <person name="Bader C.D."/>
            <person name="Teijaro C.N."/>
            <person name="Fluegel L."/>
            <person name="Davis C.M."/>
            <person name="Simpson J.R."/>
            <person name="Lauterbach L."/>
            <person name="Steele A.D."/>
            <person name="Gui C."/>
            <person name="Meng S."/>
            <person name="Li G."/>
            <person name="Viehrig K."/>
            <person name="Ye F."/>
            <person name="Su P."/>
            <person name="Kiefer A.F."/>
            <person name="Nichols A."/>
            <person name="Cepeda A.J."/>
            <person name="Yan W."/>
            <person name="Fan B."/>
            <person name="Jiang Y."/>
            <person name="Adhikari A."/>
            <person name="Zheng C.-J."/>
            <person name="Schuster L."/>
            <person name="Cowan T.M."/>
            <person name="Smanski M.J."/>
            <person name="Chevrette M.G."/>
            <person name="De Carvalho L.P.S."/>
            <person name="Shen B."/>
        </authorList>
    </citation>
    <scope>NUCLEOTIDE SEQUENCE [LARGE SCALE GENOMIC DNA]</scope>
    <source>
        <strain evidence="4 5">NPDC053399</strain>
    </source>
</reference>
<keyword evidence="5" id="KW-1185">Reference proteome</keyword>
<feature type="transmembrane region" description="Helical" evidence="2">
    <location>
        <begin position="330"/>
        <end position="347"/>
    </location>
</feature>
<keyword evidence="4" id="KW-0808">Transferase</keyword>
<accession>A0ABW8CGJ3</accession>
<evidence type="ECO:0000256" key="1">
    <source>
        <dbReference type="SAM" id="MobiDB-lite"/>
    </source>
</evidence>
<keyword evidence="2" id="KW-0472">Membrane</keyword>
<keyword evidence="4" id="KW-0012">Acyltransferase</keyword>
<dbReference type="EMBL" id="JBITYG010000013">
    <property type="protein sequence ID" value="MFI9105575.1"/>
    <property type="molecule type" value="Genomic_DNA"/>
</dbReference>
<dbReference type="Pfam" id="PF01757">
    <property type="entry name" value="Acyl_transf_3"/>
    <property type="match status" value="1"/>
</dbReference>
<feature type="transmembrane region" description="Helical" evidence="2">
    <location>
        <begin position="244"/>
        <end position="266"/>
    </location>
</feature>
<dbReference type="InterPro" id="IPR002656">
    <property type="entry name" value="Acyl_transf_3_dom"/>
</dbReference>
<evidence type="ECO:0000313" key="4">
    <source>
        <dbReference type="EMBL" id="MFI9105575.1"/>
    </source>
</evidence>
<feature type="transmembrane region" description="Helical" evidence="2">
    <location>
        <begin position="64"/>
        <end position="82"/>
    </location>
</feature>
<feature type="transmembrane region" description="Helical" evidence="2">
    <location>
        <begin position="206"/>
        <end position="223"/>
    </location>
</feature>
<protein>
    <submittedName>
        <fullName evidence="4">Acyltransferase family protein</fullName>
        <ecNumber evidence="4">2.3.-.-</ecNumber>
    </submittedName>
</protein>
<gene>
    <name evidence="4" type="ORF">ACIGXA_34230</name>
</gene>
<feature type="region of interest" description="Disordered" evidence="1">
    <location>
        <begin position="391"/>
        <end position="414"/>
    </location>
</feature>
<evidence type="ECO:0000256" key="2">
    <source>
        <dbReference type="SAM" id="Phobius"/>
    </source>
</evidence>